<dbReference type="Proteomes" id="UP000054624">
    <property type="component" value="Unassembled WGS sequence"/>
</dbReference>
<evidence type="ECO:0000313" key="4">
    <source>
        <dbReference type="Proteomes" id="UP000054624"/>
    </source>
</evidence>
<dbReference type="SMART" id="SM00493">
    <property type="entry name" value="TOPRIM"/>
    <property type="match status" value="1"/>
</dbReference>
<organism evidence="3 4">
    <name type="scientific">Caballeronia temeraria</name>
    <dbReference type="NCBI Taxonomy" id="1777137"/>
    <lineage>
        <taxon>Bacteria</taxon>
        <taxon>Pseudomonadati</taxon>
        <taxon>Pseudomonadota</taxon>
        <taxon>Betaproteobacteria</taxon>
        <taxon>Burkholderiales</taxon>
        <taxon>Burkholderiaceae</taxon>
        <taxon>Caballeronia</taxon>
    </lineage>
</organism>
<dbReference type="GO" id="GO:0006260">
    <property type="term" value="P:DNA replication"/>
    <property type="evidence" value="ECO:0007669"/>
    <property type="project" value="InterPro"/>
</dbReference>
<dbReference type="RefSeq" id="WP_061164722.1">
    <property type="nucleotide sequence ID" value="NZ_FCOI02000046.1"/>
</dbReference>
<dbReference type="GO" id="GO:0005524">
    <property type="term" value="F:ATP binding"/>
    <property type="evidence" value="ECO:0007669"/>
    <property type="project" value="InterPro"/>
</dbReference>
<dbReference type="Gene3D" id="2.20.25.180">
    <property type="match status" value="1"/>
</dbReference>
<gene>
    <name evidence="3" type="ORF">AWB76_07190</name>
</gene>
<dbReference type="InterPro" id="IPR048774">
    <property type="entry name" value="Helic-prim_T7_N"/>
</dbReference>
<dbReference type="SMART" id="SM00778">
    <property type="entry name" value="Prim_Zn_Ribbon"/>
    <property type="match status" value="1"/>
</dbReference>
<proteinExistence type="inferred from homology"/>
<dbReference type="PROSITE" id="PS50880">
    <property type="entry name" value="TOPRIM"/>
    <property type="match status" value="1"/>
</dbReference>
<dbReference type="InterPro" id="IPR013237">
    <property type="entry name" value="Phage_T7_Gp4_N"/>
</dbReference>
<dbReference type="Pfam" id="PF21268">
    <property type="entry name" value="Helic-prim_T7_N"/>
    <property type="match status" value="1"/>
</dbReference>
<dbReference type="AlphaFoldDB" id="A0A158DM92"/>
<feature type="domain" description="SF4 helicase" evidence="2">
    <location>
        <begin position="266"/>
        <end position="530"/>
    </location>
</feature>
<dbReference type="GO" id="GO:0043139">
    <property type="term" value="F:5'-3' DNA helicase activity"/>
    <property type="evidence" value="ECO:0007669"/>
    <property type="project" value="InterPro"/>
</dbReference>
<dbReference type="InterPro" id="IPR027032">
    <property type="entry name" value="Twinkle-like"/>
</dbReference>
<dbReference type="Gene3D" id="3.40.1360.10">
    <property type="match status" value="1"/>
</dbReference>
<accession>A0A158DM92</accession>
<dbReference type="SUPFAM" id="SSF57783">
    <property type="entry name" value="Zinc beta-ribbon"/>
    <property type="match status" value="1"/>
</dbReference>
<dbReference type="PANTHER" id="PTHR12873:SF0">
    <property type="entry name" value="TWINKLE MTDNA HELICASE"/>
    <property type="match status" value="1"/>
</dbReference>
<dbReference type="InterPro" id="IPR007694">
    <property type="entry name" value="DNA_helicase_DnaB-like_C"/>
</dbReference>
<dbReference type="Gene3D" id="3.40.50.300">
    <property type="entry name" value="P-loop containing nucleotide triphosphate hydrolases"/>
    <property type="match status" value="1"/>
</dbReference>
<dbReference type="InterPro" id="IPR027417">
    <property type="entry name" value="P-loop_NTPase"/>
</dbReference>
<dbReference type="InterPro" id="IPR034154">
    <property type="entry name" value="TOPRIM_DnaG/twinkle"/>
</dbReference>
<dbReference type="HAMAP" id="MF_04154">
    <property type="entry name" value="Helic_Prim_T7"/>
    <property type="match status" value="1"/>
</dbReference>
<reference evidence="4" key="1">
    <citation type="submission" date="2016-01" db="EMBL/GenBank/DDBJ databases">
        <authorList>
            <person name="Peeters Charlotte."/>
        </authorList>
    </citation>
    <scope>NUCLEOTIDE SEQUENCE [LARGE SCALE GENOMIC DNA]</scope>
</reference>
<dbReference type="SUPFAM" id="SSF56731">
    <property type="entry name" value="DNA primase core"/>
    <property type="match status" value="1"/>
</dbReference>
<dbReference type="STRING" id="1777137.AWB76_07190"/>
<sequence length="541" mass="59926">MNHEESTLIRKGPCDECGSSDANALYSDGHSHCFSCGHFERGDGETQHYTGRKKVAANLDEYRDADADGGLPARQISAETCRKFGVRVGKLNSGSVVHMYPYYKDGQVVAFKARGKDKEFKFVGETKHPQMFGQQLWSGGKKLVVTEGEIDALTVSQLQGNKWPVVSVPNGAQGAKRDIARQMDFFQQFEEIILMFDQDEPGQAAAKEVAEMFEPGVAKIASLPHKDPNDCLKAGAGEEVIKAIWNAKPYRPDGIVSISEVAEEAEREIPDGAPWWLDSLTKLTYGRREGECYAFGAGTGIGKTDWFTQGIAYDLLELKLKVGVIYLEQPVVETARRIAGKAAGKILHVPRKATVEDRRAALAMISEGDNLHLYNSFGAADWDVVKAKIRYMVHGLGCKSIYLDHLTALAANEEDERRGLDQIMAELAALALELKIYLHFISHLTRPKDGPPHEEGGRVKQTQFRGSNAIGMWSHFMFGLERNTQGEDEESRMTTFRVIKDRNTGQATGKTITLGYDTDTGRLYDADGFVPEKEAEEAYGF</sequence>
<dbReference type="OrthoDB" id="5959484at2"/>
<evidence type="ECO:0000259" key="1">
    <source>
        <dbReference type="PROSITE" id="PS50880"/>
    </source>
</evidence>
<evidence type="ECO:0000313" key="3">
    <source>
        <dbReference type="EMBL" id="SAK95761.1"/>
    </source>
</evidence>
<dbReference type="GO" id="GO:0003697">
    <property type="term" value="F:single-stranded DNA binding"/>
    <property type="evidence" value="ECO:0007669"/>
    <property type="project" value="InterPro"/>
</dbReference>
<dbReference type="Gene3D" id="2.20.25.10">
    <property type="match status" value="1"/>
</dbReference>
<feature type="domain" description="Toprim" evidence="1">
    <location>
        <begin position="141"/>
        <end position="228"/>
    </location>
</feature>
<dbReference type="CDD" id="cd01029">
    <property type="entry name" value="TOPRIM_primases"/>
    <property type="match status" value="1"/>
</dbReference>
<protein>
    <submittedName>
        <fullName evidence="3">Zinc-binding domain of primase-helicase</fullName>
    </submittedName>
</protein>
<dbReference type="SUPFAM" id="SSF52540">
    <property type="entry name" value="P-loop containing nucleoside triphosphate hydrolases"/>
    <property type="match status" value="1"/>
</dbReference>
<dbReference type="Pfam" id="PF03796">
    <property type="entry name" value="DnaB_C"/>
    <property type="match status" value="1"/>
</dbReference>
<dbReference type="InterPro" id="IPR006171">
    <property type="entry name" value="TOPRIM_dom"/>
</dbReference>
<dbReference type="EMBL" id="FCOI02000046">
    <property type="protein sequence ID" value="SAK95761.1"/>
    <property type="molecule type" value="Genomic_DNA"/>
</dbReference>
<dbReference type="GO" id="GO:0008270">
    <property type="term" value="F:zinc ion binding"/>
    <property type="evidence" value="ECO:0007669"/>
    <property type="project" value="InterPro"/>
</dbReference>
<dbReference type="Pfam" id="PF13155">
    <property type="entry name" value="Toprim_2"/>
    <property type="match status" value="1"/>
</dbReference>
<dbReference type="InterPro" id="IPR046394">
    <property type="entry name" value="Helic_Prim_T7"/>
</dbReference>
<name>A0A158DM92_9BURK</name>
<dbReference type="CDD" id="cd19483">
    <property type="entry name" value="RecA-like_Gp4D_helicase"/>
    <property type="match status" value="1"/>
</dbReference>
<keyword evidence="4" id="KW-1185">Reference proteome</keyword>
<dbReference type="PROSITE" id="PS51199">
    <property type="entry name" value="SF4_HELICASE"/>
    <property type="match status" value="1"/>
</dbReference>
<dbReference type="PANTHER" id="PTHR12873">
    <property type="entry name" value="T7-LIKE MITOCHONDRIAL DNA HELICASE"/>
    <property type="match status" value="1"/>
</dbReference>
<evidence type="ECO:0000259" key="2">
    <source>
        <dbReference type="PROSITE" id="PS51199"/>
    </source>
</evidence>